<reference evidence="2" key="1">
    <citation type="submission" date="2021-11" db="EMBL/GenBank/DDBJ databases">
        <title>Australian commercial rhizobial inoculants.</title>
        <authorList>
            <person name="Kohlmeier M.G."/>
            <person name="O'Hara G.W."/>
            <person name="Colombi E."/>
            <person name="Ramsay J.P."/>
            <person name="Terpolilli J."/>
        </authorList>
    </citation>
    <scope>NUCLEOTIDE SEQUENCE</scope>
    <source>
        <strain evidence="2">CC829</strain>
    </source>
</reference>
<dbReference type="RefSeq" id="WP_231142014.1">
    <property type="nucleotide sequence ID" value="NZ_CP088100.1"/>
</dbReference>
<gene>
    <name evidence="2" type="ORF">BjapCC829_23855</name>
</gene>
<organism evidence="2 3">
    <name type="scientific">Bradyrhizobium barranii</name>
    <dbReference type="NCBI Taxonomy" id="2992140"/>
    <lineage>
        <taxon>Bacteria</taxon>
        <taxon>Pseudomonadati</taxon>
        <taxon>Pseudomonadota</taxon>
        <taxon>Alphaproteobacteria</taxon>
        <taxon>Hyphomicrobiales</taxon>
        <taxon>Nitrobacteraceae</taxon>
        <taxon>Bradyrhizobium</taxon>
    </lineage>
</organism>
<evidence type="ECO:0000313" key="2">
    <source>
        <dbReference type="EMBL" id="UFW83021.1"/>
    </source>
</evidence>
<keyword evidence="3" id="KW-1185">Reference proteome</keyword>
<accession>A0ABY3QBJ0</accession>
<evidence type="ECO:0000313" key="3">
    <source>
        <dbReference type="Proteomes" id="UP001430990"/>
    </source>
</evidence>
<keyword evidence="1" id="KW-1133">Transmembrane helix</keyword>
<keyword evidence="1" id="KW-0812">Transmembrane</keyword>
<proteinExistence type="predicted"/>
<evidence type="ECO:0000256" key="1">
    <source>
        <dbReference type="SAM" id="Phobius"/>
    </source>
</evidence>
<sequence>MFMTLMDGVAWLIIIGLCVLVFIFASARLGALIGNIIAALRRMSARIGRR</sequence>
<protein>
    <submittedName>
        <fullName evidence="2">Uncharacterized protein</fullName>
    </submittedName>
</protein>
<feature type="transmembrane region" description="Helical" evidence="1">
    <location>
        <begin position="12"/>
        <end position="40"/>
    </location>
</feature>
<keyword evidence="1" id="KW-0472">Membrane</keyword>
<name>A0ABY3QBJ0_9BRAD</name>
<dbReference type="EMBL" id="CP088100">
    <property type="protein sequence ID" value="UFW83021.1"/>
    <property type="molecule type" value="Genomic_DNA"/>
</dbReference>
<dbReference type="Proteomes" id="UP001430990">
    <property type="component" value="Chromosome"/>
</dbReference>